<name>A0A9D4HBB3_DREPO</name>
<organism evidence="1 2">
    <name type="scientific">Dreissena polymorpha</name>
    <name type="common">Zebra mussel</name>
    <name type="synonym">Mytilus polymorpha</name>
    <dbReference type="NCBI Taxonomy" id="45954"/>
    <lineage>
        <taxon>Eukaryota</taxon>
        <taxon>Metazoa</taxon>
        <taxon>Spiralia</taxon>
        <taxon>Lophotrochozoa</taxon>
        <taxon>Mollusca</taxon>
        <taxon>Bivalvia</taxon>
        <taxon>Autobranchia</taxon>
        <taxon>Heteroconchia</taxon>
        <taxon>Euheterodonta</taxon>
        <taxon>Imparidentia</taxon>
        <taxon>Neoheterodontei</taxon>
        <taxon>Myida</taxon>
        <taxon>Dreissenoidea</taxon>
        <taxon>Dreissenidae</taxon>
        <taxon>Dreissena</taxon>
    </lineage>
</organism>
<dbReference type="EMBL" id="JAIWYP010000004">
    <property type="protein sequence ID" value="KAH3831627.1"/>
    <property type="molecule type" value="Genomic_DNA"/>
</dbReference>
<reference evidence="1" key="2">
    <citation type="submission" date="2020-11" db="EMBL/GenBank/DDBJ databases">
        <authorList>
            <person name="McCartney M.A."/>
            <person name="Auch B."/>
            <person name="Kono T."/>
            <person name="Mallez S."/>
            <person name="Becker A."/>
            <person name="Gohl D.M."/>
            <person name="Silverstein K.A.T."/>
            <person name="Koren S."/>
            <person name="Bechman K.B."/>
            <person name="Herman A."/>
            <person name="Abrahante J.E."/>
            <person name="Garbe J."/>
        </authorList>
    </citation>
    <scope>NUCLEOTIDE SEQUENCE</scope>
    <source>
        <strain evidence="1">Duluth1</strain>
        <tissue evidence="1">Whole animal</tissue>
    </source>
</reference>
<keyword evidence="2" id="KW-1185">Reference proteome</keyword>
<gene>
    <name evidence="1" type="ORF">DPMN_104897</name>
</gene>
<evidence type="ECO:0000313" key="1">
    <source>
        <dbReference type="EMBL" id="KAH3831627.1"/>
    </source>
</evidence>
<reference evidence="1" key="1">
    <citation type="journal article" date="2019" name="bioRxiv">
        <title>The Genome of the Zebra Mussel, Dreissena polymorpha: A Resource for Invasive Species Research.</title>
        <authorList>
            <person name="McCartney M.A."/>
            <person name="Auch B."/>
            <person name="Kono T."/>
            <person name="Mallez S."/>
            <person name="Zhang Y."/>
            <person name="Obille A."/>
            <person name="Becker A."/>
            <person name="Abrahante J.E."/>
            <person name="Garbe J."/>
            <person name="Badalamenti J.P."/>
            <person name="Herman A."/>
            <person name="Mangelson H."/>
            <person name="Liachko I."/>
            <person name="Sullivan S."/>
            <person name="Sone E.D."/>
            <person name="Koren S."/>
            <person name="Silverstein K.A.T."/>
            <person name="Beckman K.B."/>
            <person name="Gohl D.M."/>
        </authorList>
    </citation>
    <scope>NUCLEOTIDE SEQUENCE</scope>
    <source>
        <strain evidence="1">Duluth1</strain>
        <tissue evidence="1">Whole animal</tissue>
    </source>
</reference>
<comment type="caution">
    <text evidence="1">The sequence shown here is derived from an EMBL/GenBank/DDBJ whole genome shotgun (WGS) entry which is preliminary data.</text>
</comment>
<dbReference type="Proteomes" id="UP000828390">
    <property type="component" value="Unassembled WGS sequence"/>
</dbReference>
<dbReference type="AlphaFoldDB" id="A0A9D4HBB3"/>
<protein>
    <submittedName>
        <fullName evidence="1">Uncharacterized protein</fullName>
    </submittedName>
</protein>
<accession>A0A9D4HBB3</accession>
<proteinExistence type="predicted"/>
<sequence>MEENVFGCRQEHHSQLEAVLEIRPFHTQDTTPANSEVRADLQTTLLCINPSPV</sequence>
<evidence type="ECO:0000313" key="2">
    <source>
        <dbReference type="Proteomes" id="UP000828390"/>
    </source>
</evidence>